<keyword evidence="9" id="KW-1185">Reference proteome</keyword>
<name>A0AAN6TIA3_9PEZI</name>
<evidence type="ECO:0000313" key="8">
    <source>
        <dbReference type="EMBL" id="KAK4114989.1"/>
    </source>
</evidence>
<dbReference type="PROSITE" id="PS00518">
    <property type="entry name" value="ZF_RING_1"/>
    <property type="match status" value="1"/>
</dbReference>
<dbReference type="PROSITE" id="PS50089">
    <property type="entry name" value="ZF_RING_2"/>
    <property type="match status" value="1"/>
</dbReference>
<evidence type="ECO:0000256" key="5">
    <source>
        <dbReference type="SAM" id="MobiDB-lite"/>
    </source>
</evidence>
<organism evidence="8 9">
    <name type="scientific">Canariomyces notabilis</name>
    <dbReference type="NCBI Taxonomy" id="2074819"/>
    <lineage>
        <taxon>Eukaryota</taxon>
        <taxon>Fungi</taxon>
        <taxon>Dikarya</taxon>
        <taxon>Ascomycota</taxon>
        <taxon>Pezizomycotina</taxon>
        <taxon>Sordariomycetes</taxon>
        <taxon>Sordariomycetidae</taxon>
        <taxon>Sordariales</taxon>
        <taxon>Chaetomiaceae</taxon>
        <taxon>Canariomyces</taxon>
    </lineage>
</organism>
<dbReference type="PANTHER" id="PTHR23327:SF42">
    <property type="entry name" value="LON PEPTIDASE N-TERMINAL DOMAIN AND RING FINGER PROTEIN C14F5.10C"/>
    <property type="match status" value="1"/>
</dbReference>
<feature type="domain" description="Lon N-terminal" evidence="7">
    <location>
        <begin position="301"/>
        <end position="547"/>
    </location>
</feature>
<dbReference type="AlphaFoldDB" id="A0AAN6TIA3"/>
<gene>
    <name evidence="8" type="ORF">N656DRAFT_475930</name>
</gene>
<protein>
    <submittedName>
        <fullName evidence="8">Uncharacterized protein</fullName>
    </submittedName>
</protein>
<dbReference type="Gene3D" id="3.30.40.10">
    <property type="entry name" value="Zinc/RING finger domain, C3HC4 (zinc finger)"/>
    <property type="match status" value="2"/>
</dbReference>
<dbReference type="RefSeq" id="XP_064672559.1">
    <property type="nucleotide sequence ID" value="XM_064809778.1"/>
</dbReference>
<dbReference type="SUPFAM" id="SSF88697">
    <property type="entry name" value="PUA domain-like"/>
    <property type="match status" value="1"/>
</dbReference>
<dbReference type="Pfam" id="PF02190">
    <property type="entry name" value="LON_substr_bdg"/>
    <property type="match status" value="1"/>
</dbReference>
<reference evidence="8" key="1">
    <citation type="journal article" date="2023" name="Mol. Phylogenet. Evol.">
        <title>Genome-scale phylogeny and comparative genomics of the fungal order Sordariales.</title>
        <authorList>
            <person name="Hensen N."/>
            <person name="Bonometti L."/>
            <person name="Westerberg I."/>
            <person name="Brannstrom I.O."/>
            <person name="Guillou S."/>
            <person name="Cros-Aarteil S."/>
            <person name="Calhoun S."/>
            <person name="Haridas S."/>
            <person name="Kuo A."/>
            <person name="Mondo S."/>
            <person name="Pangilinan J."/>
            <person name="Riley R."/>
            <person name="LaButti K."/>
            <person name="Andreopoulos B."/>
            <person name="Lipzen A."/>
            <person name="Chen C."/>
            <person name="Yan M."/>
            <person name="Daum C."/>
            <person name="Ng V."/>
            <person name="Clum A."/>
            <person name="Steindorff A."/>
            <person name="Ohm R.A."/>
            <person name="Martin F."/>
            <person name="Silar P."/>
            <person name="Natvig D.O."/>
            <person name="Lalanne C."/>
            <person name="Gautier V."/>
            <person name="Ament-Velasquez S.L."/>
            <person name="Kruys A."/>
            <person name="Hutchinson M.I."/>
            <person name="Powell A.J."/>
            <person name="Barry K."/>
            <person name="Miller A.N."/>
            <person name="Grigoriev I.V."/>
            <person name="Debuchy R."/>
            <person name="Gladieux P."/>
            <person name="Hiltunen Thoren M."/>
            <person name="Johannesson H."/>
        </authorList>
    </citation>
    <scope>NUCLEOTIDE SEQUENCE</scope>
    <source>
        <strain evidence="8">CBS 508.74</strain>
    </source>
</reference>
<keyword evidence="1" id="KW-0479">Metal-binding</keyword>
<evidence type="ECO:0000256" key="1">
    <source>
        <dbReference type="ARBA" id="ARBA00022723"/>
    </source>
</evidence>
<evidence type="ECO:0000259" key="6">
    <source>
        <dbReference type="PROSITE" id="PS50089"/>
    </source>
</evidence>
<dbReference type="Proteomes" id="UP001302812">
    <property type="component" value="Unassembled WGS sequence"/>
</dbReference>
<dbReference type="SMART" id="SM00464">
    <property type="entry name" value="LON"/>
    <property type="match status" value="1"/>
</dbReference>
<dbReference type="EMBL" id="MU853335">
    <property type="protein sequence ID" value="KAK4114989.1"/>
    <property type="molecule type" value="Genomic_DNA"/>
</dbReference>
<dbReference type="SMART" id="SM00184">
    <property type="entry name" value="RING"/>
    <property type="match status" value="2"/>
</dbReference>
<dbReference type="Gene3D" id="2.30.130.40">
    <property type="entry name" value="LON domain-like"/>
    <property type="match status" value="1"/>
</dbReference>
<dbReference type="Gene3D" id="1.20.58.1480">
    <property type="match status" value="1"/>
</dbReference>
<dbReference type="InterPro" id="IPR046336">
    <property type="entry name" value="Lon_prtase_N_sf"/>
</dbReference>
<evidence type="ECO:0000256" key="3">
    <source>
        <dbReference type="ARBA" id="ARBA00022833"/>
    </source>
</evidence>
<feature type="region of interest" description="Disordered" evidence="5">
    <location>
        <begin position="1"/>
        <end position="39"/>
    </location>
</feature>
<keyword evidence="3" id="KW-0862">Zinc</keyword>
<sequence>MSSTQDGNITARSSPTPGTAKGDGQNGGSASVQEVKPSPEHIRQIVRLTQCPTCSLPLREPVTLPCGRTLCRSCLPEPHERTNITYLVTRDRLRAFQCPFQDCAKHHASADCTVDVVLGDIVDAIKTELEKECSSELTTHVVVKDKWVEAGIPSLREPQTTSRLLDGGAFLAIYALARGGELVYNAEVTLASPLTEQHAESDAELLGRVKDAARASADCPLCYAVFIDPVTTPCGHTLCRSCLRRVLDYARECPFCRRALSIRPDVYLGESPSYPANQLLSKILDCFWPDLVEERRQAAGREALSHRNPNCDRAIFVCTLSFPAMPTFLHVFEPRYRLMIRRALQGDRTFGMVMYHPGTRGNPVELGTLLRIVKSEFLPDGRSLIQTIGISRFRILEHDTLDGYMVARIQTVSDISLAEEEDLEATETATAGNHGLARASLGETDHQEDASAASRSPITYDEIEQTPTKDLMEFARGFIQRMQAQRATWLVAQGRIIYGECPRDAAVFPWWFAAVFPIRDTEKYEILGTTSVRERMKMCCRWIMEWENASWHSSCCLM</sequence>
<evidence type="ECO:0000313" key="9">
    <source>
        <dbReference type="Proteomes" id="UP001302812"/>
    </source>
</evidence>
<reference evidence="8" key="2">
    <citation type="submission" date="2023-05" db="EMBL/GenBank/DDBJ databases">
        <authorList>
            <consortium name="Lawrence Berkeley National Laboratory"/>
            <person name="Steindorff A."/>
            <person name="Hensen N."/>
            <person name="Bonometti L."/>
            <person name="Westerberg I."/>
            <person name="Brannstrom I.O."/>
            <person name="Guillou S."/>
            <person name="Cros-Aarteil S."/>
            <person name="Calhoun S."/>
            <person name="Haridas S."/>
            <person name="Kuo A."/>
            <person name="Mondo S."/>
            <person name="Pangilinan J."/>
            <person name="Riley R."/>
            <person name="Labutti K."/>
            <person name="Andreopoulos B."/>
            <person name="Lipzen A."/>
            <person name="Chen C."/>
            <person name="Yanf M."/>
            <person name="Daum C."/>
            <person name="Ng V."/>
            <person name="Clum A."/>
            <person name="Ohm R."/>
            <person name="Martin F."/>
            <person name="Silar P."/>
            <person name="Natvig D."/>
            <person name="Lalanne C."/>
            <person name="Gautier V."/>
            <person name="Ament-Velasquez S.L."/>
            <person name="Kruys A."/>
            <person name="Hutchinson M.I."/>
            <person name="Powell A.J."/>
            <person name="Barry K."/>
            <person name="Miller A.N."/>
            <person name="Grigoriev I.V."/>
            <person name="Debuchy R."/>
            <person name="Gladieux P."/>
            <person name="Thoren M.H."/>
            <person name="Johannesson H."/>
        </authorList>
    </citation>
    <scope>NUCLEOTIDE SEQUENCE</scope>
    <source>
        <strain evidence="8">CBS 508.74</strain>
    </source>
</reference>
<feature type="compositionally biased region" description="Polar residues" evidence="5">
    <location>
        <begin position="1"/>
        <end position="17"/>
    </location>
</feature>
<dbReference type="InterPro" id="IPR001841">
    <property type="entry name" value="Znf_RING"/>
</dbReference>
<dbReference type="GO" id="GO:0061630">
    <property type="term" value="F:ubiquitin protein ligase activity"/>
    <property type="evidence" value="ECO:0007669"/>
    <property type="project" value="TreeGrafter"/>
</dbReference>
<accession>A0AAN6TIA3</accession>
<dbReference type="CDD" id="cd16514">
    <property type="entry name" value="RING-HC_LONFs_rpt2"/>
    <property type="match status" value="1"/>
</dbReference>
<dbReference type="InterPro" id="IPR017907">
    <property type="entry name" value="Znf_RING_CS"/>
</dbReference>
<evidence type="ECO:0000256" key="2">
    <source>
        <dbReference type="ARBA" id="ARBA00022771"/>
    </source>
</evidence>
<dbReference type="SUPFAM" id="SSF57850">
    <property type="entry name" value="RING/U-box"/>
    <property type="match status" value="2"/>
</dbReference>
<dbReference type="GeneID" id="89933902"/>
<keyword evidence="2 4" id="KW-0863">Zinc-finger</keyword>
<dbReference type="InterPro" id="IPR015947">
    <property type="entry name" value="PUA-like_sf"/>
</dbReference>
<dbReference type="PROSITE" id="PS51787">
    <property type="entry name" value="LON_N"/>
    <property type="match status" value="1"/>
</dbReference>
<dbReference type="GO" id="GO:0008270">
    <property type="term" value="F:zinc ion binding"/>
    <property type="evidence" value="ECO:0007669"/>
    <property type="project" value="UniProtKB-KW"/>
</dbReference>
<evidence type="ECO:0000259" key="7">
    <source>
        <dbReference type="PROSITE" id="PS51787"/>
    </source>
</evidence>
<comment type="caution">
    <text evidence="8">The sequence shown here is derived from an EMBL/GenBank/DDBJ whole genome shotgun (WGS) entry which is preliminary data.</text>
</comment>
<dbReference type="InterPro" id="IPR003111">
    <property type="entry name" value="Lon_prtase_N"/>
</dbReference>
<dbReference type="Pfam" id="PF13923">
    <property type="entry name" value="zf-C3HC4_2"/>
    <property type="match status" value="1"/>
</dbReference>
<proteinExistence type="predicted"/>
<feature type="domain" description="RING-type" evidence="6">
    <location>
        <begin position="219"/>
        <end position="257"/>
    </location>
</feature>
<evidence type="ECO:0000256" key="4">
    <source>
        <dbReference type="PROSITE-ProRule" id="PRU00175"/>
    </source>
</evidence>
<dbReference type="PANTHER" id="PTHR23327">
    <property type="entry name" value="RING FINGER PROTEIN 127"/>
    <property type="match status" value="1"/>
</dbReference>
<dbReference type="InterPro" id="IPR013083">
    <property type="entry name" value="Znf_RING/FYVE/PHD"/>
</dbReference>